<evidence type="ECO:0000259" key="8">
    <source>
        <dbReference type="PROSITE" id="PS50162"/>
    </source>
</evidence>
<comment type="subcellular location">
    <subcellularLocation>
        <location evidence="1">Nucleus</location>
    </subcellularLocation>
</comment>
<keyword evidence="7" id="KW-1133">Transmembrane helix</keyword>
<dbReference type="PANTHER" id="PTHR46456">
    <property type="entry name" value="DNA REPAIR PROTEIN RAD51 HOMOLOG 2"/>
    <property type="match status" value="1"/>
</dbReference>
<keyword evidence="10" id="KW-1185">Reference proteome</keyword>
<keyword evidence="4" id="KW-0238">DNA-binding</keyword>
<evidence type="ECO:0000313" key="10">
    <source>
        <dbReference type="Proteomes" id="UP000562415"/>
    </source>
</evidence>
<evidence type="ECO:0000256" key="5">
    <source>
        <dbReference type="ARBA" id="ARBA00023172"/>
    </source>
</evidence>
<evidence type="ECO:0000256" key="1">
    <source>
        <dbReference type="ARBA" id="ARBA00004123"/>
    </source>
</evidence>
<dbReference type="GO" id="GO:0000724">
    <property type="term" value="P:double-strand break repair via homologous recombination"/>
    <property type="evidence" value="ECO:0007669"/>
    <property type="project" value="InterPro"/>
</dbReference>
<dbReference type="AlphaFoldDB" id="A0A7K5EWX7"/>
<evidence type="ECO:0000256" key="6">
    <source>
        <dbReference type="ARBA" id="ARBA00023242"/>
    </source>
</evidence>
<dbReference type="Proteomes" id="UP000562415">
    <property type="component" value="Unassembled WGS sequence"/>
</dbReference>
<evidence type="ECO:0000313" key="9">
    <source>
        <dbReference type="EMBL" id="NWS37070.1"/>
    </source>
</evidence>
<feature type="domain" description="RecA family profile 1" evidence="8">
    <location>
        <begin position="79"/>
        <end position="252"/>
    </location>
</feature>
<keyword evidence="7" id="KW-0812">Transmembrane</keyword>
<feature type="non-terminal residue" evidence="9">
    <location>
        <position position="1"/>
    </location>
</feature>
<evidence type="ECO:0000256" key="7">
    <source>
        <dbReference type="SAM" id="Phobius"/>
    </source>
</evidence>
<keyword evidence="6" id="KW-0539">Nucleus</keyword>
<accession>A0A7K5EWX7</accession>
<feature type="transmembrane region" description="Helical" evidence="7">
    <location>
        <begin position="161"/>
        <end position="182"/>
    </location>
</feature>
<name>A0A7K5EWX7_PROAR</name>
<dbReference type="InterPro" id="IPR058766">
    <property type="entry name" value="HHH_XRCC3_RAD51B"/>
</dbReference>
<proteinExistence type="inferred from homology"/>
<dbReference type="InterPro" id="IPR020588">
    <property type="entry name" value="RecA_ATP-bd"/>
</dbReference>
<dbReference type="InterPro" id="IPR013632">
    <property type="entry name" value="Rad51_C"/>
</dbReference>
<dbReference type="GO" id="GO:0003690">
    <property type="term" value="F:double-stranded DNA binding"/>
    <property type="evidence" value="ECO:0007669"/>
    <property type="project" value="TreeGrafter"/>
</dbReference>
<dbReference type="GO" id="GO:0000400">
    <property type="term" value="F:four-way junction DNA binding"/>
    <property type="evidence" value="ECO:0007669"/>
    <property type="project" value="TreeGrafter"/>
</dbReference>
<gene>
    <name evidence="9" type="primary">Rad51b</name>
    <name evidence="9" type="ORF">PROATE_R07472</name>
</gene>
<sequence>MAAKKLRRARLSQELCERLSRHQITTCQDFLCLSFLELMKVTGQSYYDVQKLLRQVSRACAPKMQTAYEMKLRKSVNPSSAFLSTTLHSLDKVLHGGVPCGSLTEITGPPGCGKTQFCIMASVLATLPVSMGGLDGAVIYIDTESAFSAESLLQSNRNAEQSVLSMTGGFYVVVCFVLFFFFSRIMSLEEEIISKKAKLIIIDSIASVVRKEFDTKLQGNLIERSNFLVRGASVLKYLAEEFSIPVILTNQITTSLSNGLSIQADLVSPADDLSLSE</sequence>
<keyword evidence="7" id="KW-0472">Membrane</keyword>
<comment type="similarity">
    <text evidence="2">Belongs to the RecA family. RAD51 subfamily.</text>
</comment>
<keyword evidence="3" id="KW-0227">DNA damage</keyword>
<feature type="non-terminal residue" evidence="9">
    <location>
        <position position="277"/>
    </location>
</feature>
<dbReference type="SUPFAM" id="SSF52540">
    <property type="entry name" value="P-loop containing nucleoside triphosphate hydrolases"/>
    <property type="match status" value="1"/>
</dbReference>
<dbReference type="Pfam" id="PF26169">
    <property type="entry name" value="HHH_XRCC3_RpoA"/>
    <property type="match status" value="1"/>
</dbReference>
<dbReference type="InterPro" id="IPR003593">
    <property type="entry name" value="AAA+_ATPase"/>
</dbReference>
<evidence type="ECO:0000256" key="2">
    <source>
        <dbReference type="ARBA" id="ARBA00007095"/>
    </source>
</evidence>
<dbReference type="Pfam" id="PF08423">
    <property type="entry name" value="Rad51"/>
    <property type="match status" value="1"/>
</dbReference>
<dbReference type="GO" id="GO:0033063">
    <property type="term" value="C:Rad51B-Rad51C-Rad51D-XRCC2 complex"/>
    <property type="evidence" value="ECO:0007669"/>
    <property type="project" value="InterPro"/>
</dbReference>
<comment type="caution">
    <text evidence="9">The sequence shown here is derived from an EMBL/GenBank/DDBJ whole genome shotgun (WGS) entry which is preliminary data.</text>
</comment>
<dbReference type="OrthoDB" id="5957327at2759"/>
<protein>
    <submittedName>
        <fullName evidence="9">RA51B protein</fullName>
    </submittedName>
</protein>
<dbReference type="GO" id="GO:0005657">
    <property type="term" value="C:replication fork"/>
    <property type="evidence" value="ECO:0007669"/>
    <property type="project" value="TreeGrafter"/>
</dbReference>
<dbReference type="SMART" id="SM00382">
    <property type="entry name" value="AAA"/>
    <property type="match status" value="1"/>
</dbReference>
<dbReference type="EMBL" id="VYZH01000005">
    <property type="protein sequence ID" value="NWS37070.1"/>
    <property type="molecule type" value="Genomic_DNA"/>
</dbReference>
<evidence type="ECO:0000256" key="3">
    <source>
        <dbReference type="ARBA" id="ARBA00022763"/>
    </source>
</evidence>
<dbReference type="Gene3D" id="3.40.50.300">
    <property type="entry name" value="P-loop containing nucleotide triphosphate hydrolases"/>
    <property type="match status" value="1"/>
</dbReference>
<organism evidence="9 10">
    <name type="scientific">Probosciger aterrimus</name>
    <name type="common">Palm cockatoo</name>
    <dbReference type="NCBI Taxonomy" id="141839"/>
    <lineage>
        <taxon>Eukaryota</taxon>
        <taxon>Metazoa</taxon>
        <taxon>Chordata</taxon>
        <taxon>Craniata</taxon>
        <taxon>Vertebrata</taxon>
        <taxon>Euteleostomi</taxon>
        <taxon>Archelosauria</taxon>
        <taxon>Archosauria</taxon>
        <taxon>Dinosauria</taxon>
        <taxon>Saurischia</taxon>
        <taxon>Theropoda</taxon>
        <taxon>Coelurosauria</taxon>
        <taxon>Aves</taxon>
        <taxon>Neognathae</taxon>
        <taxon>Neoaves</taxon>
        <taxon>Telluraves</taxon>
        <taxon>Australaves</taxon>
        <taxon>Psittaciformes</taxon>
        <taxon>Cacatuidae</taxon>
        <taxon>Probosciger</taxon>
    </lineage>
</organism>
<dbReference type="GO" id="GO:0003697">
    <property type="term" value="F:single-stranded DNA binding"/>
    <property type="evidence" value="ECO:0007669"/>
    <property type="project" value="TreeGrafter"/>
</dbReference>
<dbReference type="PROSITE" id="PS50162">
    <property type="entry name" value="RECA_2"/>
    <property type="match status" value="1"/>
</dbReference>
<dbReference type="InterPro" id="IPR030548">
    <property type="entry name" value="RAD51B"/>
</dbReference>
<evidence type="ECO:0000256" key="4">
    <source>
        <dbReference type="ARBA" id="ARBA00023125"/>
    </source>
</evidence>
<dbReference type="PANTHER" id="PTHR46456:SF1">
    <property type="entry name" value="DNA REPAIR PROTEIN RAD51 HOMOLOG 2"/>
    <property type="match status" value="1"/>
</dbReference>
<dbReference type="GO" id="GO:0140664">
    <property type="term" value="F:ATP-dependent DNA damage sensor activity"/>
    <property type="evidence" value="ECO:0007669"/>
    <property type="project" value="InterPro"/>
</dbReference>
<reference evidence="9 10" key="1">
    <citation type="submission" date="2019-09" db="EMBL/GenBank/DDBJ databases">
        <title>Bird 10,000 Genomes (B10K) Project - Family phase.</title>
        <authorList>
            <person name="Zhang G."/>
        </authorList>
    </citation>
    <scope>NUCLEOTIDE SEQUENCE [LARGE SCALE GENOMIC DNA]</scope>
    <source>
        <strain evidence="9">B10K-DU-017-47</strain>
    </source>
</reference>
<feature type="transmembrane region" description="Helical" evidence="7">
    <location>
        <begin position="117"/>
        <end position="141"/>
    </location>
</feature>
<dbReference type="InterPro" id="IPR027417">
    <property type="entry name" value="P-loop_NTPase"/>
</dbReference>
<dbReference type="GO" id="GO:0005524">
    <property type="term" value="F:ATP binding"/>
    <property type="evidence" value="ECO:0007669"/>
    <property type="project" value="InterPro"/>
</dbReference>
<keyword evidence="5" id="KW-0233">DNA recombination</keyword>